<organism evidence="1">
    <name type="scientific">Rhizophora mucronata</name>
    <name type="common">Asiatic mangrove</name>
    <dbReference type="NCBI Taxonomy" id="61149"/>
    <lineage>
        <taxon>Eukaryota</taxon>
        <taxon>Viridiplantae</taxon>
        <taxon>Streptophyta</taxon>
        <taxon>Embryophyta</taxon>
        <taxon>Tracheophyta</taxon>
        <taxon>Spermatophyta</taxon>
        <taxon>Magnoliopsida</taxon>
        <taxon>eudicotyledons</taxon>
        <taxon>Gunneridae</taxon>
        <taxon>Pentapetalae</taxon>
        <taxon>rosids</taxon>
        <taxon>fabids</taxon>
        <taxon>Malpighiales</taxon>
        <taxon>Rhizophoraceae</taxon>
        <taxon>Rhizophora</taxon>
    </lineage>
</organism>
<proteinExistence type="predicted"/>
<accession>A0A2P2QU65</accession>
<dbReference type="EMBL" id="GGEC01090011">
    <property type="protein sequence ID" value="MBX70495.1"/>
    <property type="molecule type" value="Transcribed_RNA"/>
</dbReference>
<protein>
    <submittedName>
        <fullName evidence="1">Uncharacterized protein</fullName>
    </submittedName>
</protein>
<evidence type="ECO:0000313" key="1">
    <source>
        <dbReference type="EMBL" id="MBX70495.1"/>
    </source>
</evidence>
<name>A0A2P2QU65_RHIMU</name>
<sequence length="43" mass="4909">MQENNVTTLNSSNSKCDALLTEKDHVDNQKMPHNIAMNYLCNK</sequence>
<reference evidence="1" key="1">
    <citation type="submission" date="2018-02" db="EMBL/GenBank/DDBJ databases">
        <title>Rhizophora mucronata_Transcriptome.</title>
        <authorList>
            <person name="Meera S.P."/>
            <person name="Sreeshan A."/>
            <person name="Augustine A."/>
        </authorList>
    </citation>
    <scope>NUCLEOTIDE SEQUENCE</scope>
    <source>
        <tissue evidence="1">Leaf</tissue>
    </source>
</reference>
<dbReference type="AlphaFoldDB" id="A0A2P2QU65"/>